<evidence type="ECO:0000259" key="3">
    <source>
        <dbReference type="PROSITE" id="PS50158"/>
    </source>
</evidence>
<accession>A0AAN8NYV7</accession>
<proteinExistence type="predicted"/>
<reference evidence="4 5" key="1">
    <citation type="submission" date="2019-10" db="EMBL/GenBank/DDBJ databases">
        <authorList>
            <person name="Palmer J.M."/>
        </authorList>
    </citation>
    <scope>NUCLEOTIDE SEQUENCE [LARGE SCALE GENOMIC DNA]</scope>
    <source>
        <strain evidence="4 5">TWF506</strain>
    </source>
</reference>
<dbReference type="PROSITE" id="PS50158">
    <property type="entry name" value="ZF_CCHC"/>
    <property type="match status" value="1"/>
</dbReference>
<keyword evidence="1" id="KW-0862">Zinc</keyword>
<keyword evidence="1" id="KW-0863">Zinc-finger</keyword>
<feature type="domain" description="CCHC-type" evidence="3">
    <location>
        <begin position="347"/>
        <end position="362"/>
    </location>
</feature>
<sequence>MVVGRIDVVLLRRGFGVDAYMDSPNRQEHIVSMMEGMKLDLDSKAVDIAEIKDSLALLKSFILKAAADQANNQSEQDIGVKVDAPPPRPLSAKTKASKDGGNSDTLSTSLTKVSHSTELRPTTPSETSKKGVRSSQGSPKPNNHGDGGSNIEEAASKSPLFDSNHLLRGLSTSLTGDDELARPESTGGVSLDSSHWQMKPQTEVASDHAPTSTVQQPQEQTTKVSINGVTRAIPSSIKGHNSSKKPSMPMPPGGFGPPHMRHNNGFGAPARHNMHGFQGGPQPQPHPHFNGAPPNWQAQPGAQWQGGRQPGIFNPAAGPQAYGPPAHRYNSYAAGMHAPSKFRPKTCTNCGDPAHFYKHCPQRSAGFKGGQLKKRFNGKKCLSFFGYCRDTEDCNCPEKAFPFSIDRQTEFIDYMIEINRIDGMKAAAQTDIQFGPHGA</sequence>
<evidence type="ECO:0000313" key="5">
    <source>
        <dbReference type="Proteomes" id="UP001307849"/>
    </source>
</evidence>
<dbReference type="EMBL" id="JAVHJM010000004">
    <property type="protein sequence ID" value="KAK6515388.1"/>
    <property type="molecule type" value="Genomic_DNA"/>
</dbReference>
<dbReference type="InterPro" id="IPR001878">
    <property type="entry name" value="Znf_CCHC"/>
</dbReference>
<evidence type="ECO:0000256" key="2">
    <source>
        <dbReference type="SAM" id="MobiDB-lite"/>
    </source>
</evidence>
<evidence type="ECO:0000313" key="4">
    <source>
        <dbReference type="EMBL" id="KAK6515388.1"/>
    </source>
</evidence>
<protein>
    <recommendedName>
        <fullName evidence="3">CCHC-type domain-containing protein</fullName>
    </recommendedName>
</protein>
<dbReference type="Proteomes" id="UP001307849">
    <property type="component" value="Unassembled WGS sequence"/>
</dbReference>
<feature type="region of interest" description="Disordered" evidence="2">
    <location>
        <begin position="174"/>
        <end position="264"/>
    </location>
</feature>
<feature type="region of interest" description="Disordered" evidence="2">
    <location>
        <begin position="72"/>
        <end position="162"/>
    </location>
</feature>
<dbReference type="GO" id="GO:0003676">
    <property type="term" value="F:nucleic acid binding"/>
    <property type="evidence" value="ECO:0007669"/>
    <property type="project" value="InterPro"/>
</dbReference>
<gene>
    <name evidence="4" type="ORF">TWF506_007724</name>
</gene>
<evidence type="ECO:0000256" key="1">
    <source>
        <dbReference type="PROSITE-ProRule" id="PRU00047"/>
    </source>
</evidence>
<keyword evidence="1" id="KW-0479">Metal-binding</keyword>
<dbReference type="AlphaFoldDB" id="A0AAN8NYV7"/>
<keyword evidence="5" id="KW-1185">Reference proteome</keyword>
<comment type="caution">
    <text evidence="4">The sequence shown here is derived from an EMBL/GenBank/DDBJ whole genome shotgun (WGS) entry which is preliminary data.</text>
</comment>
<organism evidence="4 5">
    <name type="scientific">Arthrobotrys conoides</name>
    <dbReference type="NCBI Taxonomy" id="74498"/>
    <lineage>
        <taxon>Eukaryota</taxon>
        <taxon>Fungi</taxon>
        <taxon>Dikarya</taxon>
        <taxon>Ascomycota</taxon>
        <taxon>Pezizomycotina</taxon>
        <taxon>Orbiliomycetes</taxon>
        <taxon>Orbiliales</taxon>
        <taxon>Orbiliaceae</taxon>
        <taxon>Arthrobotrys</taxon>
    </lineage>
</organism>
<feature type="compositionally biased region" description="Polar residues" evidence="2">
    <location>
        <begin position="100"/>
        <end position="126"/>
    </location>
</feature>
<dbReference type="GO" id="GO:0008270">
    <property type="term" value="F:zinc ion binding"/>
    <property type="evidence" value="ECO:0007669"/>
    <property type="project" value="UniProtKB-KW"/>
</dbReference>
<feature type="compositionally biased region" description="Polar residues" evidence="2">
    <location>
        <begin position="187"/>
        <end position="228"/>
    </location>
</feature>
<name>A0AAN8NYV7_9PEZI</name>